<proteinExistence type="inferred from homology"/>
<dbReference type="EMBL" id="JAINDJ010000007">
    <property type="protein sequence ID" value="KAG9442951.1"/>
    <property type="molecule type" value="Genomic_DNA"/>
</dbReference>
<evidence type="ECO:0000313" key="4">
    <source>
        <dbReference type="EMBL" id="KAG9442951.1"/>
    </source>
</evidence>
<dbReference type="Proteomes" id="UP000825729">
    <property type="component" value="Unassembled WGS sequence"/>
</dbReference>
<name>A0AAV7E584_ARIFI</name>
<keyword evidence="5" id="KW-1185">Reference proteome</keyword>
<keyword evidence="3" id="KW-0480">Metal-thiolate cluster</keyword>
<dbReference type="Pfam" id="PF02068">
    <property type="entry name" value="Metallothio_PEC"/>
    <property type="match status" value="1"/>
</dbReference>
<evidence type="ECO:0000256" key="2">
    <source>
        <dbReference type="ARBA" id="ARBA00022723"/>
    </source>
</evidence>
<comment type="similarity">
    <text evidence="1">Belongs to the metallothionein superfamily. Type 15 family.</text>
</comment>
<dbReference type="PANTHER" id="PTHR48198">
    <property type="entry name" value="EC PROTEIN HOMOLOG"/>
    <property type="match status" value="1"/>
</dbReference>
<reference evidence="4 5" key="1">
    <citation type="submission" date="2021-07" db="EMBL/GenBank/DDBJ databases">
        <title>The Aristolochia fimbriata genome: insights into angiosperm evolution, floral development and chemical biosynthesis.</title>
        <authorList>
            <person name="Jiao Y."/>
        </authorList>
    </citation>
    <scope>NUCLEOTIDE SEQUENCE [LARGE SCALE GENOMIC DNA]</scope>
    <source>
        <strain evidence="4">IBCAS-2021</strain>
        <tissue evidence="4">Leaf</tissue>
    </source>
</reference>
<dbReference type="InterPro" id="IPR000316">
    <property type="entry name" value="Metallthion_15"/>
</dbReference>
<sequence>MADVRGVAVCDETCGCPTPCPGGAACRCETTSSRKEHSRCSCGSHCSCNPCGCTKEEVAGTGRAFCKCGAGCACPTCAV</sequence>
<comment type="caution">
    <text evidence="4">The sequence shown here is derived from an EMBL/GenBank/DDBJ whole genome shotgun (WGS) entry which is preliminary data.</text>
</comment>
<evidence type="ECO:0000256" key="3">
    <source>
        <dbReference type="ARBA" id="ARBA00022851"/>
    </source>
</evidence>
<dbReference type="PROSITE" id="PS51257">
    <property type="entry name" value="PROKAR_LIPOPROTEIN"/>
    <property type="match status" value="1"/>
</dbReference>
<evidence type="ECO:0000313" key="5">
    <source>
        <dbReference type="Proteomes" id="UP000825729"/>
    </source>
</evidence>
<dbReference type="AlphaFoldDB" id="A0AAV7E584"/>
<evidence type="ECO:0000256" key="1">
    <source>
        <dbReference type="ARBA" id="ARBA00005802"/>
    </source>
</evidence>
<protein>
    <submittedName>
        <fullName evidence="4">Uncharacterized protein</fullName>
    </submittedName>
</protein>
<dbReference type="PANTHER" id="PTHR48198:SF1">
    <property type="entry name" value="METALLOTHIONEIN-LIKE PROTEIN 4A-RELATED"/>
    <property type="match status" value="1"/>
</dbReference>
<organism evidence="4 5">
    <name type="scientific">Aristolochia fimbriata</name>
    <name type="common">White veined hardy Dutchman's pipe vine</name>
    <dbReference type="NCBI Taxonomy" id="158543"/>
    <lineage>
        <taxon>Eukaryota</taxon>
        <taxon>Viridiplantae</taxon>
        <taxon>Streptophyta</taxon>
        <taxon>Embryophyta</taxon>
        <taxon>Tracheophyta</taxon>
        <taxon>Spermatophyta</taxon>
        <taxon>Magnoliopsida</taxon>
        <taxon>Magnoliidae</taxon>
        <taxon>Piperales</taxon>
        <taxon>Aristolochiaceae</taxon>
        <taxon>Aristolochia</taxon>
    </lineage>
</organism>
<accession>A0AAV7E584</accession>
<dbReference type="GO" id="GO:0008270">
    <property type="term" value="F:zinc ion binding"/>
    <property type="evidence" value="ECO:0007669"/>
    <property type="project" value="InterPro"/>
</dbReference>
<keyword evidence="2" id="KW-0479">Metal-binding</keyword>
<dbReference type="PRINTS" id="PR00877">
    <property type="entry name" value="MTPLANTPEC"/>
</dbReference>
<gene>
    <name evidence="4" type="ORF">H6P81_018805</name>
</gene>